<feature type="compositionally biased region" description="Polar residues" evidence="1">
    <location>
        <begin position="1"/>
        <end position="10"/>
    </location>
</feature>
<evidence type="ECO:0000313" key="3">
    <source>
        <dbReference type="Proteomes" id="UP000735302"/>
    </source>
</evidence>
<feature type="region of interest" description="Disordered" evidence="1">
    <location>
        <begin position="1"/>
        <end position="85"/>
    </location>
</feature>
<evidence type="ECO:0000256" key="1">
    <source>
        <dbReference type="SAM" id="MobiDB-lite"/>
    </source>
</evidence>
<accession>A0AAV4CLQ8</accession>
<organism evidence="2 3">
    <name type="scientific">Plakobranchus ocellatus</name>
    <dbReference type="NCBI Taxonomy" id="259542"/>
    <lineage>
        <taxon>Eukaryota</taxon>
        <taxon>Metazoa</taxon>
        <taxon>Spiralia</taxon>
        <taxon>Lophotrochozoa</taxon>
        <taxon>Mollusca</taxon>
        <taxon>Gastropoda</taxon>
        <taxon>Heterobranchia</taxon>
        <taxon>Euthyneura</taxon>
        <taxon>Panpulmonata</taxon>
        <taxon>Sacoglossa</taxon>
        <taxon>Placobranchoidea</taxon>
        <taxon>Plakobranchidae</taxon>
        <taxon>Plakobranchus</taxon>
    </lineage>
</organism>
<evidence type="ECO:0000313" key="2">
    <source>
        <dbReference type="EMBL" id="GFO32960.1"/>
    </source>
</evidence>
<feature type="compositionally biased region" description="Basic and acidic residues" evidence="1">
    <location>
        <begin position="11"/>
        <end position="35"/>
    </location>
</feature>
<proteinExistence type="predicted"/>
<dbReference type="AlphaFoldDB" id="A0AAV4CLQ8"/>
<dbReference type="Proteomes" id="UP000735302">
    <property type="component" value="Unassembled WGS sequence"/>
</dbReference>
<gene>
    <name evidence="2" type="ORF">PoB_005946500</name>
</gene>
<keyword evidence="3" id="KW-1185">Reference proteome</keyword>
<reference evidence="2 3" key="1">
    <citation type="journal article" date="2021" name="Elife">
        <title>Chloroplast acquisition without the gene transfer in kleptoplastic sea slugs, Plakobranchus ocellatus.</title>
        <authorList>
            <person name="Maeda T."/>
            <person name="Takahashi S."/>
            <person name="Yoshida T."/>
            <person name="Shimamura S."/>
            <person name="Takaki Y."/>
            <person name="Nagai Y."/>
            <person name="Toyoda A."/>
            <person name="Suzuki Y."/>
            <person name="Arimoto A."/>
            <person name="Ishii H."/>
            <person name="Satoh N."/>
            <person name="Nishiyama T."/>
            <person name="Hasebe M."/>
            <person name="Maruyama T."/>
            <person name="Minagawa J."/>
            <person name="Obokata J."/>
            <person name="Shigenobu S."/>
        </authorList>
    </citation>
    <scope>NUCLEOTIDE SEQUENCE [LARGE SCALE GENOMIC DNA]</scope>
</reference>
<comment type="caution">
    <text evidence="2">The sequence shown here is derived from an EMBL/GenBank/DDBJ whole genome shotgun (WGS) entry which is preliminary data.</text>
</comment>
<protein>
    <submittedName>
        <fullName evidence="2">Uncharacterized protein</fullName>
    </submittedName>
</protein>
<sequence length="85" mass="9736">MGNSNNSYSPNKKDVDLEKEKEEGEEEKRLMKTNDENNQEQSQRDQTAPRVRNGKTGGSSNTEARPQKDGRLKRRRKPSEDSEVS</sequence>
<name>A0AAV4CLQ8_9GAST</name>
<dbReference type="EMBL" id="BLXT01006709">
    <property type="protein sequence ID" value="GFO32960.1"/>
    <property type="molecule type" value="Genomic_DNA"/>
</dbReference>